<dbReference type="AlphaFoldDB" id="A0A1I1TS71"/>
<keyword evidence="1" id="KW-0805">Transcription regulation</keyword>
<name>A0A1I1TS71_9LACO</name>
<feature type="domain" description="HTH araC/xylS-type" evidence="4">
    <location>
        <begin position="202"/>
        <end position="299"/>
    </location>
</feature>
<dbReference type="Pfam" id="PF12833">
    <property type="entry name" value="HTH_18"/>
    <property type="match status" value="1"/>
</dbReference>
<dbReference type="SUPFAM" id="SSF46689">
    <property type="entry name" value="Homeodomain-like"/>
    <property type="match status" value="1"/>
</dbReference>
<gene>
    <name evidence="5" type="ORF">SAMN04487792_1594</name>
</gene>
<dbReference type="Proteomes" id="UP000199599">
    <property type="component" value="Unassembled WGS sequence"/>
</dbReference>
<reference evidence="6" key="1">
    <citation type="submission" date="2016-10" db="EMBL/GenBank/DDBJ databases">
        <authorList>
            <person name="Varghese N."/>
            <person name="Submissions S."/>
        </authorList>
    </citation>
    <scope>NUCLEOTIDE SEQUENCE [LARGE SCALE GENOMIC DNA]</scope>
    <source>
        <strain evidence="6">R-53102</strain>
    </source>
</reference>
<proteinExistence type="predicted"/>
<dbReference type="SMART" id="SM00342">
    <property type="entry name" value="HTH_ARAC"/>
    <property type="match status" value="1"/>
</dbReference>
<evidence type="ECO:0000256" key="3">
    <source>
        <dbReference type="ARBA" id="ARBA00023163"/>
    </source>
</evidence>
<dbReference type="GO" id="GO:0043565">
    <property type="term" value="F:sequence-specific DNA binding"/>
    <property type="evidence" value="ECO:0007669"/>
    <property type="project" value="InterPro"/>
</dbReference>
<dbReference type="GO" id="GO:0003700">
    <property type="term" value="F:DNA-binding transcription factor activity"/>
    <property type="evidence" value="ECO:0007669"/>
    <property type="project" value="InterPro"/>
</dbReference>
<dbReference type="PROSITE" id="PS01124">
    <property type="entry name" value="HTH_ARAC_FAMILY_2"/>
    <property type="match status" value="1"/>
</dbReference>
<evidence type="ECO:0000256" key="1">
    <source>
        <dbReference type="ARBA" id="ARBA00023015"/>
    </source>
</evidence>
<dbReference type="EMBL" id="FOMN01000012">
    <property type="protein sequence ID" value="SFD61546.1"/>
    <property type="molecule type" value="Genomic_DNA"/>
</dbReference>
<keyword evidence="3" id="KW-0804">Transcription</keyword>
<dbReference type="Gene3D" id="1.10.10.60">
    <property type="entry name" value="Homeodomain-like"/>
    <property type="match status" value="2"/>
</dbReference>
<dbReference type="STRING" id="1505723.SAMN04487792_1594"/>
<protein>
    <submittedName>
        <fullName evidence="5">AraC-type DNA-binding protein</fullName>
    </submittedName>
</protein>
<evidence type="ECO:0000313" key="5">
    <source>
        <dbReference type="EMBL" id="SFD61546.1"/>
    </source>
</evidence>
<evidence type="ECO:0000259" key="4">
    <source>
        <dbReference type="PROSITE" id="PS01124"/>
    </source>
</evidence>
<evidence type="ECO:0000256" key="2">
    <source>
        <dbReference type="ARBA" id="ARBA00023125"/>
    </source>
</evidence>
<sequence length="309" mass="35825">MTAARLEQYLASVLQATSTDTNEVCLKPVNSTFDLFTIYLENHNTGLHRYQTARQTIIFMVAGTINIKINGKNIRLATGNSVFLEPKCEYDVPRQTKEDIIVKFEFTNHLNFLNAIAKFNDDEQTIVSQIKLSLKTERLLYLKNSKLAKPTQLMRRIVDEYLNQNLFTSEMISAELMMAFLTTIRNQKLSALPLVNYEFAETALDQYIDENFAHITLEQTAKHFGLNPNYFSTLVKQKTGKSFVEHVDERRMQEARTLLARPDISVRDIIAQVGYSGKSFFYKKFNEYYHETPVQMRTELFRQANINLK</sequence>
<organism evidence="5 6">
    <name type="scientific">Lactobacillus bombicola</name>
    <dbReference type="NCBI Taxonomy" id="1505723"/>
    <lineage>
        <taxon>Bacteria</taxon>
        <taxon>Bacillati</taxon>
        <taxon>Bacillota</taxon>
        <taxon>Bacilli</taxon>
        <taxon>Lactobacillales</taxon>
        <taxon>Lactobacillaceae</taxon>
        <taxon>Lactobacillus</taxon>
    </lineage>
</organism>
<dbReference type="PANTHER" id="PTHR43280">
    <property type="entry name" value="ARAC-FAMILY TRANSCRIPTIONAL REGULATOR"/>
    <property type="match status" value="1"/>
</dbReference>
<dbReference type="InterPro" id="IPR009057">
    <property type="entry name" value="Homeodomain-like_sf"/>
</dbReference>
<dbReference type="PANTHER" id="PTHR43280:SF28">
    <property type="entry name" value="HTH-TYPE TRANSCRIPTIONAL ACTIVATOR RHAS"/>
    <property type="match status" value="1"/>
</dbReference>
<dbReference type="InterPro" id="IPR018060">
    <property type="entry name" value="HTH_AraC"/>
</dbReference>
<accession>A0A1I1TS71</accession>
<dbReference type="RefSeq" id="WP_090094098.1">
    <property type="nucleotide sequence ID" value="NZ_CBCRVU010000004.1"/>
</dbReference>
<keyword evidence="2 5" id="KW-0238">DNA-binding</keyword>
<evidence type="ECO:0000313" key="6">
    <source>
        <dbReference type="Proteomes" id="UP000199599"/>
    </source>
</evidence>